<proteinExistence type="predicted"/>
<comment type="caution">
    <text evidence="1">The sequence shown here is derived from an EMBL/GenBank/DDBJ whole genome shotgun (WGS) entry which is preliminary data.</text>
</comment>
<name>A0AAD8C9E3_BIOPF</name>
<evidence type="ECO:0000313" key="2">
    <source>
        <dbReference type="Proteomes" id="UP001233172"/>
    </source>
</evidence>
<accession>A0AAD8C9E3</accession>
<keyword evidence="2" id="KW-1185">Reference proteome</keyword>
<sequence>MTPSHGSHGHNFSSPEIVGSQDSVTVPYCLWRHTLLPRDHGQSRLRHRAIGPHIFLPRDHGLSILRHWCVLFIATQSSTAIMGSQGAVLFMFTHHFPLRSWAVKTRHRAIWPLIFLPSPRSWAVNTSSLVCPIYCNTHSSTAIMGSQGAVLFMATHTLPLRLWAVKAPSPGHLAAHCPFPRSWAVNTPSLVRTVNCNTHSSTAIMGSQEAVLFVDTHTLQLRSWAVKTPLPGH</sequence>
<organism evidence="1 2">
    <name type="scientific">Biomphalaria pfeifferi</name>
    <name type="common">Bloodfluke planorb</name>
    <name type="synonym">Freshwater snail</name>
    <dbReference type="NCBI Taxonomy" id="112525"/>
    <lineage>
        <taxon>Eukaryota</taxon>
        <taxon>Metazoa</taxon>
        <taxon>Spiralia</taxon>
        <taxon>Lophotrochozoa</taxon>
        <taxon>Mollusca</taxon>
        <taxon>Gastropoda</taxon>
        <taxon>Heterobranchia</taxon>
        <taxon>Euthyneura</taxon>
        <taxon>Panpulmonata</taxon>
        <taxon>Hygrophila</taxon>
        <taxon>Lymnaeoidea</taxon>
        <taxon>Planorbidae</taxon>
        <taxon>Biomphalaria</taxon>
    </lineage>
</organism>
<evidence type="ECO:0000313" key="1">
    <source>
        <dbReference type="EMBL" id="KAK0068407.1"/>
    </source>
</evidence>
<gene>
    <name evidence="1" type="ORF">Bpfe_002342</name>
</gene>
<protein>
    <submittedName>
        <fullName evidence="1">Uncharacterized protein</fullName>
    </submittedName>
</protein>
<dbReference type="EMBL" id="JASAOG010000005">
    <property type="protein sequence ID" value="KAK0068407.1"/>
    <property type="molecule type" value="Genomic_DNA"/>
</dbReference>
<reference evidence="1" key="2">
    <citation type="submission" date="2023-04" db="EMBL/GenBank/DDBJ databases">
        <authorList>
            <person name="Bu L."/>
            <person name="Lu L."/>
            <person name="Laidemitt M.R."/>
            <person name="Zhang S.M."/>
            <person name="Mutuku M."/>
            <person name="Mkoji G."/>
            <person name="Steinauer M."/>
            <person name="Loker E.S."/>
        </authorList>
    </citation>
    <scope>NUCLEOTIDE SEQUENCE</scope>
    <source>
        <strain evidence="1">KasaAsao</strain>
        <tissue evidence="1">Whole Snail</tissue>
    </source>
</reference>
<dbReference type="AlphaFoldDB" id="A0AAD8C9E3"/>
<dbReference type="Proteomes" id="UP001233172">
    <property type="component" value="Unassembled WGS sequence"/>
</dbReference>
<reference evidence="1" key="1">
    <citation type="journal article" date="2023" name="PLoS Negl. Trop. Dis.">
        <title>A genome sequence for Biomphalaria pfeifferi, the major vector snail for the human-infecting parasite Schistosoma mansoni.</title>
        <authorList>
            <person name="Bu L."/>
            <person name="Lu L."/>
            <person name="Laidemitt M.R."/>
            <person name="Zhang S.M."/>
            <person name="Mutuku M."/>
            <person name="Mkoji G."/>
            <person name="Steinauer M."/>
            <person name="Loker E.S."/>
        </authorList>
    </citation>
    <scope>NUCLEOTIDE SEQUENCE</scope>
    <source>
        <strain evidence="1">KasaAsao</strain>
    </source>
</reference>